<gene>
    <name evidence="1" type="ORF">GJ744_006825</name>
</gene>
<dbReference type="Proteomes" id="UP000606974">
    <property type="component" value="Unassembled WGS sequence"/>
</dbReference>
<sequence length="82" mass="9683">MLNPQLRLRWCYLLKHTLPVHRARIHDHQARKLVLAHTLLGDEGAAFAAEMCFKADAAFVGECEVFVDGSREWRRRRRRKEK</sequence>
<evidence type="ECO:0000313" key="2">
    <source>
        <dbReference type="Proteomes" id="UP000606974"/>
    </source>
</evidence>
<dbReference type="AlphaFoldDB" id="A0A8H7ALF8"/>
<proteinExistence type="predicted"/>
<accession>A0A8H7ALF8</accession>
<organism evidence="1 2">
    <name type="scientific">Endocarpon pusillum</name>
    <dbReference type="NCBI Taxonomy" id="364733"/>
    <lineage>
        <taxon>Eukaryota</taxon>
        <taxon>Fungi</taxon>
        <taxon>Dikarya</taxon>
        <taxon>Ascomycota</taxon>
        <taxon>Pezizomycotina</taxon>
        <taxon>Eurotiomycetes</taxon>
        <taxon>Chaetothyriomycetidae</taxon>
        <taxon>Verrucariales</taxon>
        <taxon>Verrucariaceae</taxon>
        <taxon>Endocarpon</taxon>
    </lineage>
</organism>
<evidence type="ECO:0000313" key="1">
    <source>
        <dbReference type="EMBL" id="KAF7510329.1"/>
    </source>
</evidence>
<comment type="caution">
    <text evidence="1">The sequence shown here is derived from an EMBL/GenBank/DDBJ whole genome shotgun (WGS) entry which is preliminary data.</text>
</comment>
<protein>
    <submittedName>
        <fullName evidence="1">Uncharacterized protein</fullName>
    </submittedName>
</protein>
<name>A0A8H7ALF8_9EURO</name>
<reference evidence="1" key="1">
    <citation type="submission" date="2020-02" db="EMBL/GenBank/DDBJ databases">
        <authorList>
            <person name="Palmer J.M."/>
        </authorList>
    </citation>
    <scope>NUCLEOTIDE SEQUENCE</scope>
    <source>
        <strain evidence="1">EPUS1.4</strain>
        <tissue evidence="1">Thallus</tissue>
    </source>
</reference>
<keyword evidence="2" id="KW-1185">Reference proteome</keyword>
<dbReference type="EMBL" id="JAACFV010000031">
    <property type="protein sequence ID" value="KAF7510329.1"/>
    <property type="molecule type" value="Genomic_DNA"/>
</dbReference>